<comment type="caution">
    <text evidence="5">The sequence shown here is derived from an EMBL/GenBank/DDBJ whole genome shotgun (WGS) entry which is preliminary data.</text>
</comment>
<dbReference type="PANTHER" id="PTHR31917:SF59">
    <property type="entry name" value="ENT DOMAIN-CONTAINING PROTEIN"/>
    <property type="match status" value="1"/>
</dbReference>
<dbReference type="SUPFAM" id="SSF158639">
    <property type="entry name" value="ENT-like"/>
    <property type="match status" value="1"/>
</dbReference>
<gene>
    <name evidence="5" type="ORF">SLEP1_g991</name>
</gene>
<name>A0AAV5HL36_9ROSI</name>
<evidence type="ECO:0000256" key="3">
    <source>
        <dbReference type="SAM" id="MobiDB-lite"/>
    </source>
</evidence>
<feature type="domain" description="ENT" evidence="4">
    <location>
        <begin position="341"/>
        <end position="401"/>
    </location>
</feature>
<evidence type="ECO:0000256" key="1">
    <source>
        <dbReference type="ARBA" id="ARBA00004123"/>
    </source>
</evidence>
<proteinExistence type="predicted"/>
<dbReference type="PROSITE" id="PS51138">
    <property type="entry name" value="ENT"/>
    <property type="match status" value="1"/>
</dbReference>
<feature type="region of interest" description="Disordered" evidence="3">
    <location>
        <begin position="202"/>
        <end position="233"/>
    </location>
</feature>
<accession>A0AAV5HL36</accession>
<keyword evidence="2" id="KW-0539">Nucleus</keyword>
<dbReference type="InterPro" id="IPR008395">
    <property type="entry name" value="Agenet-like_dom"/>
</dbReference>
<dbReference type="InterPro" id="IPR005491">
    <property type="entry name" value="ENT_dom"/>
</dbReference>
<dbReference type="InterPro" id="IPR036142">
    <property type="entry name" value="ENT_dom-like_sf"/>
</dbReference>
<evidence type="ECO:0000256" key="2">
    <source>
        <dbReference type="ARBA" id="ARBA00023242"/>
    </source>
</evidence>
<dbReference type="SMART" id="SM00743">
    <property type="entry name" value="Agenet"/>
    <property type="match status" value="2"/>
</dbReference>
<dbReference type="Pfam" id="PF05641">
    <property type="entry name" value="Agenet"/>
    <property type="match status" value="1"/>
</dbReference>
<comment type="subcellular location">
    <subcellularLocation>
        <location evidence="1">Nucleus</location>
    </subcellularLocation>
</comment>
<dbReference type="Gene3D" id="1.10.1240.40">
    <property type="entry name" value="ENT domain"/>
    <property type="match status" value="1"/>
</dbReference>
<sequence>MKFTKGNLVEVLRREHDPCGSWFPASIISTDGDNFIVRFKSLVNPEGKKVVEKVHERDVRPPPSNVKGQTWTVGDVAEVFDAQCWRVGKVAKVLPKKNGVVMRFFGSIQLKEFDVSNLRIRQVWCDNKWKMIGKVIQEKQFPKNYRPNNSDFAQGLPSRTPSELRCRDLDMKEKIGEWHLKHQTDHTRSCLPLRTVRKSYPPRYEENSRDVVTGGRRKKRKRSRGRNEPSKRKIPLFKQVDDTSCSHIGVEEKFIPQSTETDNILNNATPQWLDDSCRPLWSAEDSNQCSVASCSTNYIPDYPVLISHKPLENLPENSDAESLFPSMGGKGSLPMSPIQKLEVDIHELELRAYKSTMEAMYALGPLSWDQESLLTNLRLSLHISDEEHLFQLRHLLSTQVL</sequence>
<evidence type="ECO:0000313" key="5">
    <source>
        <dbReference type="EMBL" id="GKU86473.1"/>
    </source>
</evidence>
<protein>
    <recommendedName>
        <fullName evidence="4">ENT domain-containing protein</fullName>
    </recommendedName>
</protein>
<dbReference type="Gene3D" id="2.30.30.140">
    <property type="match status" value="1"/>
</dbReference>
<evidence type="ECO:0000313" key="6">
    <source>
        <dbReference type="Proteomes" id="UP001054252"/>
    </source>
</evidence>
<dbReference type="PANTHER" id="PTHR31917">
    <property type="entry name" value="AGENET DOMAIN-CONTAINING PROTEIN-RELATED"/>
    <property type="match status" value="1"/>
</dbReference>
<dbReference type="InterPro" id="IPR014002">
    <property type="entry name" value="Agenet_dom_plant"/>
</dbReference>
<dbReference type="EMBL" id="BPVZ01000001">
    <property type="protein sequence ID" value="GKU86473.1"/>
    <property type="molecule type" value="Genomic_DNA"/>
</dbReference>
<reference evidence="5 6" key="1">
    <citation type="journal article" date="2021" name="Commun. Biol.">
        <title>The genome of Shorea leprosula (Dipterocarpaceae) highlights the ecological relevance of drought in aseasonal tropical rainforests.</title>
        <authorList>
            <person name="Ng K.K.S."/>
            <person name="Kobayashi M.J."/>
            <person name="Fawcett J.A."/>
            <person name="Hatakeyama M."/>
            <person name="Paape T."/>
            <person name="Ng C.H."/>
            <person name="Ang C.C."/>
            <person name="Tnah L.H."/>
            <person name="Lee C.T."/>
            <person name="Nishiyama T."/>
            <person name="Sese J."/>
            <person name="O'Brien M.J."/>
            <person name="Copetti D."/>
            <person name="Mohd Noor M.I."/>
            <person name="Ong R.C."/>
            <person name="Putra M."/>
            <person name="Sireger I.Z."/>
            <person name="Indrioko S."/>
            <person name="Kosugi Y."/>
            <person name="Izuno A."/>
            <person name="Isagi Y."/>
            <person name="Lee S.L."/>
            <person name="Shimizu K.K."/>
        </authorList>
    </citation>
    <scope>NUCLEOTIDE SEQUENCE [LARGE SCALE GENOMIC DNA]</scope>
    <source>
        <strain evidence="5">214</strain>
    </source>
</reference>
<organism evidence="5 6">
    <name type="scientific">Rubroshorea leprosula</name>
    <dbReference type="NCBI Taxonomy" id="152421"/>
    <lineage>
        <taxon>Eukaryota</taxon>
        <taxon>Viridiplantae</taxon>
        <taxon>Streptophyta</taxon>
        <taxon>Embryophyta</taxon>
        <taxon>Tracheophyta</taxon>
        <taxon>Spermatophyta</taxon>
        <taxon>Magnoliopsida</taxon>
        <taxon>eudicotyledons</taxon>
        <taxon>Gunneridae</taxon>
        <taxon>Pentapetalae</taxon>
        <taxon>rosids</taxon>
        <taxon>malvids</taxon>
        <taxon>Malvales</taxon>
        <taxon>Dipterocarpaceae</taxon>
        <taxon>Rubroshorea</taxon>
    </lineage>
</organism>
<dbReference type="GO" id="GO:0005634">
    <property type="term" value="C:nucleus"/>
    <property type="evidence" value="ECO:0007669"/>
    <property type="project" value="UniProtKB-SubCell"/>
</dbReference>
<dbReference type="Proteomes" id="UP001054252">
    <property type="component" value="Unassembled WGS sequence"/>
</dbReference>
<dbReference type="AlphaFoldDB" id="A0AAV5HL36"/>
<keyword evidence="6" id="KW-1185">Reference proteome</keyword>
<feature type="compositionally biased region" description="Basic residues" evidence="3">
    <location>
        <begin position="215"/>
        <end position="224"/>
    </location>
</feature>
<evidence type="ECO:0000259" key="4">
    <source>
        <dbReference type="PROSITE" id="PS51138"/>
    </source>
</evidence>
<dbReference type="SMART" id="SM01191">
    <property type="entry name" value="ENT"/>
    <property type="match status" value="1"/>
</dbReference>
<dbReference type="Pfam" id="PF03735">
    <property type="entry name" value="ENT"/>
    <property type="match status" value="1"/>
</dbReference>